<keyword evidence="4" id="KW-1185">Reference proteome</keyword>
<dbReference type="RefSeq" id="WP_234749888.1">
    <property type="nucleotide sequence ID" value="NZ_BAAAWN010000001.1"/>
</dbReference>
<protein>
    <submittedName>
        <fullName evidence="3">DUF6993 domain-containing protein</fullName>
    </submittedName>
</protein>
<accession>A0ABV5Y3N8</accession>
<dbReference type="InterPro" id="IPR054262">
    <property type="entry name" value="DUF6993"/>
</dbReference>
<evidence type="ECO:0000256" key="1">
    <source>
        <dbReference type="SAM" id="MobiDB-lite"/>
    </source>
</evidence>
<feature type="region of interest" description="Disordered" evidence="1">
    <location>
        <begin position="66"/>
        <end position="101"/>
    </location>
</feature>
<organism evidence="3 4">
    <name type="scientific">Arthrobacter ramosus</name>
    <dbReference type="NCBI Taxonomy" id="1672"/>
    <lineage>
        <taxon>Bacteria</taxon>
        <taxon>Bacillati</taxon>
        <taxon>Actinomycetota</taxon>
        <taxon>Actinomycetes</taxon>
        <taxon>Micrococcales</taxon>
        <taxon>Micrococcaceae</taxon>
        <taxon>Arthrobacter</taxon>
    </lineage>
</organism>
<dbReference type="Pfam" id="PF22504">
    <property type="entry name" value="DUF6993"/>
    <property type="match status" value="1"/>
</dbReference>
<comment type="caution">
    <text evidence="3">The sequence shown here is derived from an EMBL/GenBank/DDBJ whole genome shotgun (WGS) entry which is preliminary data.</text>
</comment>
<feature type="region of interest" description="Disordered" evidence="1">
    <location>
        <begin position="20"/>
        <end position="40"/>
    </location>
</feature>
<feature type="compositionally biased region" description="Basic residues" evidence="1">
    <location>
        <begin position="25"/>
        <end position="38"/>
    </location>
</feature>
<feature type="domain" description="DUF6993" evidence="2">
    <location>
        <begin position="118"/>
        <end position="199"/>
    </location>
</feature>
<evidence type="ECO:0000259" key="2">
    <source>
        <dbReference type="Pfam" id="PF22504"/>
    </source>
</evidence>
<dbReference type="Proteomes" id="UP001589702">
    <property type="component" value="Unassembled WGS sequence"/>
</dbReference>
<gene>
    <name evidence="3" type="ORF">ACFFP1_19160</name>
</gene>
<sequence>MLRTAADAMWRSGQCAAWQNGRVMSRGKRQKPSGRRHAAGSPGLLLAVPLLVAGLVAGCTAPAPVVSGSTAVSSPAPSSTASATPAVTPSAGSPSASASVSLSPGTAALKQTMESVLKTIAAATPKPAQDALRSQLVSAGIPDSAVEVSASKTPTGLDVDAIEAAARLDKDCVMGEIRAGQVSVSVLPVLASGKCFVGDSR</sequence>
<evidence type="ECO:0000313" key="3">
    <source>
        <dbReference type="EMBL" id="MFB9821608.1"/>
    </source>
</evidence>
<reference evidence="3 4" key="1">
    <citation type="submission" date="2024-09" db="EMBL/GenBank/DDBJ databases">
        <authorList>
            <person name="Sun Q."/>
            <person name="Mori K."/>
        </authorList>
    </citation>
    <scope>NUCLEOTIDE SEQUENCE [LARGE SCALE GENOMIC DNA]</scope>
    <source>
        <strain evidence="3 4">JCM 1334</strain>
    </source>
</reference>
<dbReference type="EMBL" id="JBHMBC010000037">
    <property type="protein sequence ID" value="MFB9821608.1"/>
    <property type="molecule type" value="Genomic_DNA"/>
</dbReference>
<proteinExistence type="predicted"/>
<name>A0ABV5Y3N8_ARTRM</name>
<evidence type="ECO:0000313" key="4">
    <source>
        <dbReference type="Proteomes" id="UP001589702"/>
    </source>
</evidence>